<dbReference type="Proteomes" id="UP000646548">
    <property type="component" value="Unassembled WGS sequence"/>
</dbReference>
<name>A0A834CN90_ORYME</name>
<dbReference type="EMBL" id="WKFB01000212">
    <property type="protein sequence ID" value="KAF6731568.1"/>
    <property type="molecule type" value="Genomic_DNA"/>
</dbReference>
<dbReference type="AlphaFoldDB" id="A0A834CN90"/>
<gene>
    <name evidence="1" type="ORF">FQA47_004605</name>
</gene>
<organism evidence="1 2">
    <name type="scientific">Oryzias melastigma</name>
    <name type="common">Marine medaka</name>
    <dbReference type="NCBI Taxonomy" id="30732"/>
    <lineage>
        <taxon>Eukaryota</taxon>
        <taxon>Metazoa</taxon>
        <taxon>Chordata</taxon>
        <taxon>Craniata</taxon>
        <taxon>Vertebrata</taxon>
        <taxon>Euteleostomi</taxon>
        <taxon>Actinopterygii</taxon>
        <taxon>Neopterygii</taxon>
        <taxon>Teleostei</taxon>
        <taxon>Neoteleostei</taxon>
        <taxon>Acanthomorphata</taxon>
        <taxon>Ovalentaria</taxon>
        <taxon>Atherinomorphae</taxon>
        <taxon>Beloniformes</taxon>
        <taxon>Adrianichthyidae</taxon>
        <taxon>Oryziinae</taxon>
        <taxon>Oryzias</taxon>
    </lineage>
</organism>
<sequence>MASSAFMSVQPLISDHQQKSNKFSLSHSSQTHQFMTWGKNVSARQSRLSRWFNTWNLFQKLSASFPLNSQPLLSLSGLSKVDTDASEQHSALTVSQTRPG</sequence>
<protein>
    <submittedName>
        <fullName evidence="1">Uncharacterized protein</fullName>
    </submittedName>
</protein>
<comment type="caution">
    <text evidence="1">The sequence shown here is derived from an EMBL/GenBank/DDBJ whole genome shotgun (WGS) entry which is preliminary data.</text>
</comment>
<proteinExistence type="predicted"/>
<evidence type="ECO:0000313" key="1">
    <source>
        <dbReference type="EMBL" id="KAF6731568.1"/>
    </source>
</evidence>
<evidence type="ECO:0000313" key="2">
    <source>
        <dbReference type="Proteomes" id="UP000646548"/>
    </source>
</evidence>
<reference evidence="1" key="1">
    <citation type="journal article" name="BMC Genomics">
        <title>Long-read sequencing and de novo genome assembly of marine medaka (Oryzias melastigma).</title>
        <authorList>
            <person name="Liang P."/>
            <person name="Saqib H.S.A."/>
            <person name="Ni X."/>
            <person name="Shen Y."/>
        </authorList>
    </citation>
    <scope>NUCLEOTIDE SEQUENCE</scope>
    <source>
        <strain evidence="1">Bigg-433</strain>
    </source>
</reference>
<accession>A0A834CN90</accession>